<dbReference type="HOGENOM" id="CLU_007127_2_1_4"/>
<evidence type="ECO:0000256" key="5">
    <source>
        <dbReference type="ARBA" id="ARBA00022519"/>
    </source>
</evidence>
<dbReference type="Gene3D" id="1.20.58.340">
    <property type="entry name" value="Magnesium transport protein CorA, transmembrane region"/>
    <property type="match status" value="2"/>
</dbReference>
<name>D8IQI8_HERSS</name>
<evidence type="ECO:0008006" key="15">
    <source>
        <dbReference type="Google" id="ProtNLM"/>
    </source>
</evidence>
<evidence type="ECO:0000256" key="10">
    <source>
        <dbReference type="ARBA" id="ARBA00023136"/>
    </source>
</evidence>
<feature type="transmembrane region" description="Helical" evidence="12">
    <location>
        <begin position="311"/>
        <end position="331"/>
    </location>
</feature>
<dbReference type="GeneID" id="29391050"/>
<keyword evidence="7" id="KW-0862">Zinc</keyword>
<keyword evidence="10 12" id="KW-0472">Membrane</keyword>
<dbReference type="InterPro" id="IPR002523">
    <property type="entry name" value="MgTranspt_CorA/ZnTranspt_ZntB"/>
</dbReference>
<dbReference type="EMBL" id="CP002039">
    <property type="protein sequence ID" value="ADJ65100.1"/>
    <property type="molecule type" value="Genomic_DNA"/>
</dbReference>
<evidence type="ECO:0000256" key="3">
    <source>
        <dbReference type="ARBA" id="ARBA00022448"/>
    </source>
</evidence>
<dbReference type="GO" id="GO:0015095">
    <property type="term" value="F:magnesium ion transmembrane transporter activity"/>
    <property type="evidence" value="ECO:0007669"/>
    <property type="project" value="TreeGrafter"/>
</dbReference>
<feature type="coiled-coil region" evidence="11">
    <location>
        <begin position="234"/>
        <end position="264"/>
    </location>
</feature>
<organism evidence="13 14">
    <name type="scientific">Herbaspirillum seropedicae (strain SmR1)</name>
    <dbReference type="NCBI Taxonomy" id="757424"/>
    <lineage>
        <taxon>Bacteria</taxon>
        <taxon>Pseudomonadati</taxon>
        <taxon>Pseudomonadota</taxon>
        <taxon>Betaproteobacteria</taxon>
        <taxon>Burkholderiales</taxon>
        <taxon>Oxalobacteraceae</taxon>
        <taxon>Herbaspirillum</taxon>
    </lineage>
</organism>
<evidence type="ECO:0000256" key="4">
    <source>
        <dbReference type="ARBA" id="ARBA00022475"/>
    </source>
</evidence>
<keyword evidence="6 12" id="KW-0812">Transmembrane</keyword>
<dbReference type="InterPro" id="IPR045863">
    <property type="entry name" value="CorA_TM1_TM2"/>
</dbReference>
<evidence type="ECO:0000256" key="2">
    <source>
        <dbReference type="ARBA" id="ARBA00009765"/>
    </source>
</evidence>
<keyword evidence="11" id="KW-0175">Coiled coil</keyword>
<evidence type="ECO:0000313" key="14">
    <source>
        <dbReference type="Proteomes" id="UP000000329"/>
    </source>
</evidence>
<keyword evidence="5" id="KW-0997">Cell inner membrane</keyword>
<evidence type="ECO:0000256" key="11">
    <source>
        <dbReference type="SAM" id="Coils"/>
    </source>
</evidence>
<gene>
    <name evidence="13" type="ordered locus">Hsero_3622</name>
</gene>
<protein>
    <recommendedName>
        <fullName evidence="15">Mg2+/Co2+ transporter</fullName>
    </recommendedName>
</protein>
<dbReference type="PANTHER" id="PTHR46494">
    <property type="entry name" value="CORA FAMILY METAL ION TRANSPORTER (EUROFUNG)"/>
    <property type="match status" value="1"/>
</dbReference>
<evidence type="ECO:0000256" key="7">
    <source>
        <dbReference type="ARBA" id="ARBA00022833"/>
    </source>
</evidence>
<dbReference type="Gene3D" id="3.30.460.20">
    <property type="entry name" value="CorA soluble domain-like"/>
    <property type="match status" value="1"/>
</dbReference>
<sequence length="337" mass="38254">MHNPPDTPQALHLLYEPAGFICAFRFEEGRARQMNWNDLVDYRPVEPAFTWLHVKTADVKIQHWMQHHSGIPDYITEFLLSSDTHPGLHATPDGVYGTLTDMKMEIGDTGTEKGALHFYLDRTRLLTLRTQPLLSTNMLRQKVLDGGDFDNPMDLFAELLRCLADGFNARLDKLNDKVDDIEFSVLSDRRAEDRSELSGIRRQLAELRRYIAPERRILAQFHRLRPSWVPLAALEDLTHALDELNELHSTVEAVYERAKLLQEEIASQMSEQMNRNLMALSILTALLMPATLVSGIFGMNVAGLPGLHDEASFWIVMGVMGGLGVATVAFLKWMKIF</sequence>
<dbReference type="SUPFAM" id="SSF143865">
    <property type="entry name" value="CorA soluble domain-like"/>
    <property type="match status" value="1"/>
</dbReference>
<feature type="transmembrane region" description="Helical" evidence="12">
    <location>
        <begin position="277"/>
        <end position="299"/>
    </location>
</feature>
<dbReference type="PANTHER" id="PTHR46494:SF3">
    <property type="entry name" value="ZINC TRANSPORT PROTEIN ZNTB"/>
    <property type="match status" value="1"/>
</dbReference>
<proteinExistence type="inferred from homology"/>
<keyword evidence="4" id="KW-1003">Cell membrane</keyword>
<evidence type="ECO:0000256" key="1">
    <source>
        <dbReference type="ARBA" id="ARBA00004651"/>
    </source>
</evidence>
<dbReference type="GO" id="GO:0000287">
    <property type="term" value="F:magnesium ion binding"/>
    <property type="evidence" value="ECO:0007669"/>
    <property type="project" value="TreeGrafter"/>
</dbReference>
<dbReference type="Pfam" id="PF01544">
    <property type="entry name" value="CorA"/>
    <property type="match status" value="1"/>
</dbReference>
<dbReference type="Proteomes" id="UP000000329">
    <property type="component" value="Chromosome"/>
</dbReference>
<dbReference type="GO" id="GO:0005886">
    <property type="term" value="C:plasma membrane"/>
    <property type="evidence" value="ECO:0007669"/>
    <property type="project" value="UniProtKB-SubCell"/>
</dbReference>
<keyword evidence="3" id="KW-0813">Transport</keyword>
<dbReference type="KEGG" id="hse:Hsero_3622"/>
<dbReference type="CDD" id="cd12834">
    <property type="entry name" value="ZntB_u1"/>
    <property type="match status" value="1"/>
</dbReference>
<dbReference type="InterPro" id="IPR045861">
    <property type="entry name" value="CorA_cytoplasmic_dom"/>
</dbReference>
<evidence type="ECO:0000256" key="8">
    <source>
        <dbReference type="ARBA" id="ARBA00022989"/>
    </source>
</evidence>
<evidence type="ECO:0000313" key="13">
    <source>
        <dbReference type="EMBL" id="ADJ65100.1"/>
    </source>
</evidence>
<comment type="similarity">
    <text evidence="2">Belongs to the CorA metal ion transporter (MIT) (TC 1.A.35) family.</text>
</comment>
<reference evidence="13 14" key="1">
    <citation type="submission" date="2010-04" db="EMBL/GenBank/DDBJ databases">
        <title>The genome of Herbaspirillum seropedicae SmR1, an endophytic, nitrogen-fixing, plant-growth promoting beta-Proteobacteria.</title>
        <authorList>
            <person name="Pedrosa F.O."/>
            <person name="Monteiro R.A."/>
            <person name="Wassem R."/>
            <person name="Cruz L.M."/>
            <person name="Ayub R.A."/>
            <person name="Colauto N.B."/>
            <person name="Fernandez M.A."/>
            <person name="Fungaro M.H.P."/>
            <person name="Grisard E.C."/>
            <person name="Hungria M."/>
            <person name="Madeira H.M.F."/>
            <person name="Nodari R.O."/>
            <person name="Osaku C.A."/>
            <person name="Petzl-Erler M.L."/>
            <person name="Terenzi H."/>
            <person name="Vieira L.G.E."/>
            <person name="Almeida M.I.M."/>
            <person name="Alves L.R."/>
            <person name="Arantes O.M.N."/>
            <person name="Balsanelli E."/>
            <person name="Barcellos F.G."/>
            <person name="Baura V.A."/>
            <person name="Binde D.R."/>
            <person name="Campo R.J."/>
            <person name="Chubatsu L.S."/>
            <person name="Chueire L.M.O."/>
            <person name="Ciferri R.R."/>
            <person name="Correa L.C."/>
            <person name="da Conceicao Silva J.L."/>
            <person name="Dabul A.N.G."/>
            <person name="Dambros B.P."/>
            <person name="Faoro H."/>
            <person name="Favetti A."/>
            <person name="Friedermann G."/>
            <person name="Furlaneto M.C."/>
            <person name="Gasques L.S."/>
            <person name="Gimenes C.C.T."/>
            <person name="Gioppo N.M.R."/>
            <person name="Glienke-Blanco C."/>
            <person name="Godoy L.P."/>
            <person name="Guerra M.P."/>
            <person name="Karp S."/>
            <person name="Kava-Cordeiro V."/>
            <person name="Margarido V.P."/>
            <person name="Mathioni S.M."/>
            <person name="Menck-Soares M.A."/>
            <person name="Murace N.K."/>
            <person name="Nicolas M.F."/>
            <person name="Oliveira C.E.C."/>
            <person name="Pagnan N.A.B."/>
            <person name="Pamphile J.A."/>
            <person name="Patussi E.V."/>
            <person name="Pereira L.F.P."/>
            <person name="Pereira-Ferrari L."/>
            <person name="Pinto F.G.S."/>
            <person name="Precoma C."/>
            <person name="Prioli A.J."/>
            <person name="Prioli S.M.A.P."/>
            <person name="Raittz R.T."/>
            <person name="Ramos H.J.O."/>
            <person name="Ribeiro E.M.S.F."/>
            <person name="Rigo L.U."/>
            <person name="Rocha C.L.M.S.C."/>
            <person name="Rocha S.N."/>
            <person name="Santos K."/>
            <person name="Satori D."/>
            <person name="Silva A.G."/>
            <person name="Simao R.C.G."/>
            <person name="Soares M.A.M."/>
            <person name="Souza E.M."/>
            <person name="Steffens M.B.R."/>
            <person name="Steindel M."/>
            <person name="Tadra-Sfeir M.Z."/>
            <person name="Takahashi E.K."/>
            <person name="Torres R.A."/>
            <person name="Valle J.S."/>
            <person name="Vernal J.I."/>
            <person name="Vilas-Boas L.A."/>
            <person name="Watanabe M.A.E."/>
            <person name="Weiss V.A."/>
            <person name="Yates M.A."/>
            <person name="Souza E.M."/>
        </authorList>
    </citation>
    <scope>NUCLEOTIDE SEQUENCE [LARGE SCALE GENOMIC DNA]</scope>
    <source>
        <strain evidence="13 14">SmR1</strain>
    </source>
</reference>
<dbReference type="eggNOG" id="COG0598">
    <property type="taxonomic scope" value="Bacteria"/>
</dbReference>
<evidence type="ECO:0000256" key="9">
    <source>
        <dbReference type="ARBA" id="ARBA00023065"/>
    </source>
</evidence>
<dbReference type="SUPFAM" id="SSF144083">
    <property type="entry name" value="Magnesium transport protein CorA, transmembrane region"/>
    <property type="match status" value="1"/>
</dbReference>
<keyword evidence="9" id="KW-0406">Ion transport</keyword>
<dbReference type="RefSeq" id="WP_013235563.1">
    <property type="nucleotide sequence ID" value="NC_014323.1"/>
</dbReference>
<keyword evidence="14" id="KW-1185">Reference proteome</keyword>
<evidence type="ECO:0000256" key="6">
    <source>
        <dbReference type="ARBA" id="ARBA00022692"/>
    </source>
</evidence>
<dbReference type="GO" id="GO:0050897">
    <property type="term" value="F:cobalt ion binding"/>
    <property type="evidence" value="ECO:0007669"/>
    <property type="project" value="TreeGrafter"/>
</dbReference>
<accession>D8IQI8</accession>
<dbReference type="AlphaFoldDB" id="D8IQI8"/>
<evidence type="ECO:0000256" key="12">
    <source>
        <dbReference type="SAM" id="Phobius"/>
    </source>
</evidence>
<dbReference type="GO" id="GO:0015087">
    <property type="term" value="F:cobalt ion transmembrane transporter activity"/>
    <property type="evidence" value="ECO:0007669"/>
    <property type="project" value="TreeGrafter"/>
</dbReference>
<dbReference type="OrthoDB" id="9803416at2"/>
<keyword evidence="8 12" id="KW-1133">Transmembrane helix</keyword>
<comment type="subcellular location">
    <subcellularLocation>
        <location evidence="1">Cell membrane</location>
        <topology evidence="1">Multi-pass membrane protein</topology>
    </subcellularLocation>
</comment>